<dbReference type="EMBL" id="ML976305">
    <property type="protein sequence ID" value="KAF1935159.1"/>
    <property type="molecule type" value="Genomic_DNA"/>
</dbReference>
<feature type="compositionally biased region" description="Polar residues" evidence="1">
    <location>
        <begin position="139"/>
        <end position="158"/>
    </location>
</feature>
<protein>
    <submittedName>
        <fullName evidence="2">Uncharacterized protein</fullName>
    </submittedName>
</protein>
<accession>A0A6A5S5Z1</accession>
<keyword evidence="3" id="KW-1185">Reference proteome</keyword>
<evidence type="ECO:0000313" key="3">
    <source>
        <dbReference type="Proteomes" id="UP000800038"/>
    </source>
</evidence>
<gene>
    <name evidence="2" type="ORF">EJ02DRAFT_439415</name>
</gene>
<sequence>MRPGLRRHTSHESLISVSGMDIHTLQSRPSQLLYSNAARFATPGSSGSVGPELTPWTATAHGTLSNKTSRSSMLNRDLLYSSIANQKRGPRKSDGPQPSSGPDITKRVGGWVFSKWGASPAPAPAPTSPTATATRAPSILSQETKSTQDTQSNEGTTATRDDAGGSSSKTKDKPKLRPSGVNQNGPIWGFFDEFPDAPAKVVVQDYDREALGEALAEAA</sequence>
<feature type="region of interest" description="Disordered" evidence="1">
    <location>
        <begin position="83"/>
        <end position="193"/>
    </location>
</feature>
<proteinExistence type="predicted"/>
<dbReference type="AlphaFoldDB" id="A0A6A5S5Z1"/>
<reference evidence="2" key="1">
    <citation type="journal article" date="2020" name="Stud. Mycol.">
        <title>101 Dothideomycetes genomes: a test case for predicting lifestyles and emergence of pathogens.</title>
        <authorList>
            <person name="Haridas S."/>
            <person name="Albert R."/>
            <person name="Binder M."/>
            <person name="Bloem J."/>
            <person name="Labutti K."/>
            <person name="Salamov A."/>
            <person name="Andreopoulos B."/>
            <person name="Baker S."/>
            <person name="Barry K."/>
            <person name="Bills G."/>
            <person name="Bluhm B."/>
            <person name="Cannon C."/>
            <person name="Castanera R."/>
            <person name="Culley D."/>
            <person name="Daum C."/>
            <person name="Ezra D."/>
            <person name="Gonzalez J."/>
            <person name="Henrissat B."/>
            <person name="Kuo A."/>
            <person name="Liang C."/>
            <person name="Lipzen A."/>
            <person name="Lutzoni F."/>
            <person name="Magnuson J."/>
            <person name="Mondo S."/>
            <person name="Nolan M."/>
            <person name="Ohm R."/>
            <person name="Pangilinan J."/>
            <person name="Park H.-J."/>
            <person name="Ramirez L."/>
            <person name="Alfaro M."/>
            <person name="Sun H."/>
            <person name="Tritt A."/>
            <person name="Yoshinaga Y."/>
            <person name="Zwiers L.-H."/>
            <person name="Turgeon B."/>
            <person name="Goodwin S."/>
            <person name="Spatafora J."/>
            <person name="Crous P."/>
            <person name="Grigoriev I."/>
        </authorList>
    </citation>
    <scope>NUCLEOTIDE SEQUENCE</scope>
    <source>
        <strain evidence="2">CBS 161.51</strain>
    </source>
</reference>
<dbReference type="Proteomes" id="UP000800038">
    <property type="component" value="Unassembled WGS sequence"/>
</dbReference>
<organism evidence="2 3">
    <name type="scientific">Clathrospora elynae</name>
    <dbReference type="NCBI Taxonomy" id="706981"/>
    <lineage>
        <taxon>Eukaryota</taxon>
        <taxon>Fungi</taxon>
        <taxon>Dikarya</taxon>
        <taxon>Ascomycota</taxon>
        <taxon>Pezizomycotina</taxon>
        <taxon>Dothideomycetes</taxon>
        <taxon>Pleosporomycetidae</taxon>
        <taxon>Pleosporales</taxon>
        <taxon>Diademaceae</taxon>
        <taxon>Clathrospora</taxon>
    </lineage>
</organism>
<evidence type="ECO:0000256" key="1">
    <source>
        <dbReference type="SAM" id="MobiDB-lite"/>
    </source>
</evidence>
<name>A0A6A5S5Z1_9PLEO</name>
<evidence type="ECO:0000313" key="2">
    <source>
        <dbReference type="EMBL" id="KAF1935159.1"/>
    </source>
</evidence>
<feature type="compositionally biased region" description="Basic and acidic residues" evidence="1">
    <location>
        <begin position="159"/>
        <end position="175"/>
    </location>
</feature>
<feature type="compositionally biased region" description="Low complexity" evidence="1">
    <location>
        <begin position="128"/>
        <end position="138"/>
    </location>
</feature>